<reference evidence="3 4" key="1">
    <citation type="submission" date="2019-06" db="EMBL/GenBank/DDBJ databases">
        <title>Genome sequencing of plant associated microbes to promote plant fitness in Sorghum bicolor and Oryza sativa.</title>
        <authorList>
            <person name="Coleman-Derr D."/>
        </authorList>
    </citation>
    <scope>NUCLEOTIDE SEQUENCE [LARGE SCALE GENOMIC DNA]</scope>
    <source>
        <strain evidence="3 4">KV-663</strain>
    </source>
</reference>
<evidence type="ECO:0000256" key="1">
    <source>
        <dbReference type="SAM" id="MobiDB-lite"/>
    </source>
</evidence>
<proteinExistence type="predicted"/>
<comment type="caution">
    <text evidence="3">The sequence shown here is derived from an EMBL/GenBank/DDBJ whole genome shotgun (WGS) entry which is preliminary data.</text>
</comment>
<evidence type="ECO:0000259" key="2">
    <source>
        <dbReference type="PROSITE" id="PS51459"/>
    </source>
</evidence>
<dbReference type="EMBL" id="VFPM01000001">
    <property type="protein sequence ID" value="TQM64517.1"/>
    <property type="molecule type" value="Genomic_DNA"/>
</dbReference>
<evidence type="ECO:0000313" key="3">
    <source>
        <dbReference type="EMBL" id="TQM64517.1"/>
    </source>
</evidence>
<sequence>MATVSSSQAESARGRTYRGSVPDATPSQSALLQQLSALTDLPGVAEVAERAREAGTRLRFHEALRRRIPEAAAESRVRGARASAALDGADLPVELVRELMSGTRPWPDELDPGIATLKGAVAATAETERVVALVRTAPLQALARLHVAAGAPLMGDVVGGVSADTLGRPRVGEETCDEFVDLGPAPAPAVVSSRLAALSELVLAGASAANRVPAAVISSIVHAEIVSVRPFVHGNGLVARAMERALVQALGLDPTGVSVPEAGHVANGGPAYLGALTAYGTGTAQGVGLWLTQAGEALVRGVAEGGRISDAVRAGRLV</sequence>
<feature type="compositionally biased region" description="Polar residues" evidence="1">
    <location>
        <begin position="1"/>
        <end position="10"/>
    </location>
</feature>
<dbReference type="InterPro" id="IPR003812">
    <property type="entry name" value="Fido"/>
</dbReference>
<gene>
    <name evidence="3" type="ORF">FBY41_0885</name>
</gene>
<feature type="domain" description="Fido" evidence="2">
    <location>
        <begin position="137"/>
        <end position="293"/>
    </location>
</feature>
<feature type="region of interest" description="Disordered" evidence="1">
    <location>
        <begin position="1"/>
        <end position="26"/>
    </location>
</feature>
<dbReference type="PROSITE" id="PS51459">
    <property type="entry name" value="FIDO"/>
    <property type="match status" value="1"/>
</dbReference>
<protein>
    <submittedName>
        <fullName evidence="3">Fic family protein</fullName>
    </submittedName>
</protein>
<name>A0A543I1P7_9MICO</name>
<dbReference type="AlphaFoldDB" id="A0A543I1P7"/>
<organism evidence="3 4">
    <name type="scientific">Humibacillus xanthopallidus</name>
    <dbReference type="NCBI Taxonomy" id="412689"/>
    <lineage>
        <taxon>Bacteria</taxon>
        <taxon>Bacillati</taxon>
        <taxon>Actinomycetota</taxon>
        <taxon>Actinomycetes</taxon>
        <taxon>Micrococcales</taxon>
        <taxon>Intrasporangiaceae</taxon>
        <taxon>Humibacillus</taxon>
    </lineage>
</organism>
<evidence type="ECO:0000313" key="4">
    <source>
        <dbReference type="Proteomes" id="UP000316747"/>
    </source>
</evidence>
<dbReference type="InterPro" id="IPR036597">
    <property type="entry name" value="Fido-like_dom_sf"/>
</dbReference>
<accession>A0A543I1P7</accession>
<keyword evidence="4" id="KW-1185">Reference proteome</keyword>
<dbReference type="Proteomes" id="UP000316747">
    <property type="component" value="Unassembled WGS sequence"/>
</dbReference>
<dbReference type="Gene3D" id="1.10.3290.10">
    <property type="entry name" value="Fido-like domain"/>
    <property type="match status" value="1"/>
</dbReference>